<keyword evidence="3" id="KW-0539">Nucleus</keyword>
<keyword evidence="1" id="KW-0805">Transcription regulation</keyword>
<dbReference type="AlphaFoldDB" id="A0A074ZW04"/>
<dbReference type="GO" id="GO:0005667">
    <property type="term" value="C:transcription regulator complex"/>
    <property type="evidence" value="ECO:0007669"/>
    <property type="project" value="TreeGrafter"/>
</dbReference>
<feature type="compositionally biased region" description="Basic residues" evidence="4">
    <location>
        <begin position="589"/>
        <end position="603"/>
    </location>
</feature>
<name>A0A074ZW04_OPIVI</name>
<dbReference type="GO" id="GO:0003714">
    <property type="term" value="F:transcription corepressor activity"/>
    <property type="evidence" value="ECO:0007669"/>
    <property type="project" value="TreeGrafter"/>
</dbReference>
<dbReference type="SUPFAM" id="SSF46689">
    <property type="entry name" value="Homeodomain-like"/>
    <property type="match status" value="2"/>
</dbReference>
<sequence>MSRQSTPRAARSLKTQRNQKECCSRVGPAFQAEVPELLPAERRVESIRETAREINLWLPRKQPAHEELQEYFKTASYYKYSEELAMILLHWHGYNVSNAVDDLPNYVPISSKWTKSEVRKFLKCIDSKPRKDFVEAKKTLPGRPMGEISQLYYSIAAPFKAPSRTKHHGDLIERCYARAARNNIITNRWQTAVSATSVSGSTQLCRRPGESEDALEREFEMHLVDMFGLADARRALGRRMLSTSYPVLPQLHGFQRSPSDSSISPDALYPVALRATVPSGCYPMNGTVTRPLVVPPIITSTTYQSSSSGASSQLGSEPNGHAPRSSKHTLPSGVHYDHAEFLSFITTPDSQHAEERELELSSAERLDSELFQQVQAVENRARSLLSRIRGLKPECGFPEISYRWTKTELALVLTAMSRYGTNFAQIARTIGSKTESFIRDFYNQFRHSFRLDDLIRMAPNSNIEPASATTTLKGAEEVVNTSDEESTKFVSEQELTHVKSEPDSSVLAPLTPVSNPTEDNKLSDSLTTPTLPETSATASEQDVEETQPSDDEIPLKIRCTPRRGRGRPARFSSPSTRDLPVAKTISTRGRGRRGRGRGRGRRQ</sequence>
<dbReference type="CDD" id="cd00167">
    <property type="entry name" value="SANT"/>
    <property type="match status" value="1"/>
</dbReference>
<dbReference type="STRING" id="6198.A0A074ZW04"/>
<evidence type="ECO:0000313" key="6">
    <source>
        <dbReference type="EMBL" id="KER31291.1"/>
    </source>
</evidence>
<dbReference type="InterPro" id="IPR009057">
    <property type="entry name" value="Homeodomain-like_sf"/>
</dbReference>
<proteinExistence type="predicted"/>
<feature type="compositionally biased region" description="Polar residues" evidence="4">
    <location>
        <begin position="512"/>
        <end position="540"/>
    </location>
</feature>
<dbReference type="PANTHER" id="PTHR16089:SF28">
    <property type="entry name" value="REST COREPRESSOR"/>
    <property type="match status" value="1"/>
</dbReference>
<dbReference type="SMART" id="SM00717">
    <property type="entry name" value="SANT"/>
    <property type="match status" value="2"/>
</dbReference>
<reference evidence="6 7" key="1">
    <citation type="submission" date="2013-11" db="EMBL/GenBank/DDBJ databases">
        <title>Opisthorchis viverrini - life in the bile duct.</title>
        <authorList>
            <person name="Young N.D."/>
            <person name="Nagarajan N."/>
            <person name="Lin S.J."/>
            <person name="Korhonen P.K."/>
            <person name="Jex A.R."/>
            <person name="Hall R.S."/>
            <person name="Safavi-Hemami H."/>
            <person name="Kaewkong W."/>
            <person name="Bertrand D."/>
            <person name="Gao S."/>
            <person name="Seet Q."/>
            <person name="Wongkham S."/>
            <person name="Teh B.T."/>
            <person name="Wongkham C."/>
            <person name="Intapan P.M."/>
            <person name="Maleewong W."/>
            <person name="Yang X."/>
            <person name="Hu M."/>
            <person name="Wang Z."/>
            <person name="Hofmann A."/>
            <person name="Sternberg P.W."/>
            <person name="Tan P."/>
            <person name="Wang J."/>
            <person name="Gasser R.B."/>
        </authorList>
    </citation>
    <scope>NUCLEOTIDE SEQUENCE [LARGE SCALE GENOMIC DNA]</scope>
</reference>
<gene>
    <name evidence="6" type="ORF">T265_02474</name>
</gene>
<dbReference type="PANTHER" id="PTHR16089">
    <property type="entry name" value="REST COREPRESSOR COREST PROTEIN-RELATED"/>
    <property type="match status" value="1"/>
</dbReference>
<dbReference type="InterPro" id="IPR001005">
    <property type="entry name" value="SANT/Myb"/>
</dbReference>
<evidence type="ECO:0000256" key="4">
    <source>
        <dbReference type="SAM" id="MobiDB-lite"/>
    </source>
</evidence>
<feature type="region of interest" description="Disordered" evidence="4">
    <location>
        <begin position="304"/>
        <end position="330"/>
    </location>
</feature>
<feature type="compositionally biased region" description="Basic residues" evidence="4">
    <location>
        <begin position="559"/>
        <end position="568"/>
    </location>
</feature>
<dbReference type="OrthoDB" id="10064338at2759"/>
<dbReference type="KEGG" id="ovi:T265_02474"/>
<feature type="domain" description="ELM2" evidence="5">
    <location>
        <begin position="22"/>
        <end position="107"/>
    </location>
</feature>
<feature type="region of interest" description="Disordered" evidence="4">
    <location>
        <begin position="495"/>
        <end position="603"/>
    </location>
</feature>
<dbReference type="EMBL" id="KL596648">
    <property type="protein sequence ID" value="KER31291.1"/>
    <property type="molecule type" value="Genomic_DNA"/>
</dbReference>
<feature type="region of interest" description="Disordered" evidence="4">
    <location>
        <begin position="1"/>
        <end position="20"/>
    </location>
</feature>
<dbReference type="Proteomes" id="UP000054324">
    <property type="component" value="Unassembled WGS sequence"/>
</dbReference>
<evidence type="ECO:0000259" key="5">
    <source>
        <dbReference type="PROSITE" id="PS51156"/>
    </source>
</evidence>
<dbReference type="RefSeq" id="XP_009164987.1">
    <property type="nucleotide sequence ID" value="XM_009166723.1"/>
</dbReference>
<evidence type="ECO:0000313" key="7">
    <source>
        <dbReference type="Proteomes" id="UP000054324"/>
    </source>
</evidence>
<dbReference type="SMART" id="SM01189">
    <property type="entry name" value="ELM2"/>
    <property type="match status" value="1"/>
</dbReference>
<dbReference type="GO" id="GO:0006357">
    <property type="term" value="P:regulation of transcription by RNA polymerase II"/>
    <property type="evidence" value="ECO:0007669"/>
    <property type="project" value="TreeGrafter"/>
</dbReference>
<organism evidence="6 7">
    <name type="scientific">Opisthorchis viverrini</name>
    <name type="common">Southeast Asian liver fluke</name>
    <dbReference type="NCBI Taxonomy" id="6198"/>
    <lineage>
        <taxon>Eukaryota</taxon>
        <taxon>Metazoa</taxon>
        <taxon>Spiralia</taxon>
        <taxon>Lophotrochozoa</taxon>
        <taxon>Platyhelminthes</taxon>
        <taxon>Trematoda</taxon>
        <taxon>Digenea</taxon>
        <taxon>Opisthorchiida</taxon>
        <taxon>Opisthorchiata</taxon>
        <taxon>Opisthorchiidae</taxon>
        <taxon>Opisthorchis</taxon>
    </lineage>
</organism>
<dbReference type="Gene3D" id="1.20.58.1880">
    <property type="match status" value="1"/>
</dbReference>
<dbReference type="Gene3D" id="4.10.1240.50">
    <property type="match status" value="1"/>
</dbReference>
<feature type="compositionally biased region" description="Acidic residues" evidence="4">
    <location>
        <begin position="541"/>
        <end position="552"/>
    </location>
</feature>
<accession>A0A074ZW04</accession>
<evidence type="ECO:0000256" key="3">
    <source>
        <dbReference type="ARBA" id="ARBA00023242"/>
    </source>
</evidence>
<dbReference type="InterPro" id="IPR000949">
    <property type="entry name" value="ELM2_dom"/>
</dbReference>
<evidence type="ECO:0000256" key="1">
    <source>
        <dbReference type="ARBA" id="ARBA00023015"/>
    </source>
</evidence>
<protein>
    <recommendedName>
        <fullName evidence="5">ELM2 domain-containing protein</fullName>
    </recommendedName>
</protein>
<dbReference type="InterPro" id="IPR051066">
    <property type="entry name" value="Trans_reg/Corepressor"/>
</dbReference>
<keyword evidence="7" id="KW-1185">Reference proteome</keyword>
<dbReference type="CTD" id="20316662"/>
<dbReference type="Pfam" id="PF00249">
    <property type="entry name" value="Myb_DNA-binding"/>
    <property type="match status" value="1"/>
</dbReference>
<dbReference type="PROSITE" id="PS51156">
    <property type="entry name" value="ELM2"/>
    <property type="match status" value="1"/>
</dbReference>
<feature type="compositionally biased region" description="Low complexity" evidence="4">
    <location>
        <begin position="304"/>
        <end position="316"/>
    </location>
</feature>
<keyword evidence="2" id="KW-0804">Transcription</keyword>
<dbReference type="Pfam" id="PF01448">
    <property type="entry name" value="ELM2"/>
    <property type="match status" value="1"/>
</dbReference>
<dbReference type="GeneID" id="20316662"/>
<dbReference type="GO" id="GO:0000118">
    <property type="term" value="C:histone deacetylase complex"/>
    <property type="evidence" value="ECO:0007669"/>
    <property type="project" value="TreeGrafter"/>
</dbReference>
<evidence type="ECO:0000256" key="2">
    <source>
        <dbReference type="ARBA" id="ARBA00023163"/>
    </source>
</evidence>